<keyword evidence="2" id="KW-1185">Reference proteome</keyword>
<gene>
    <name evidence="1" type="ordered locus">SACE_6219</name>
</gene>
<sequence>MTLGAPAFADSVDNNGVNVVNDNNISAVPVQACGNDIGAIVGVILKLGSEQTTSCVNAPIVDHAQQR</sequence>
<dbReference type="KEGG" id="sen:SACE_6219"/>
<dbReference type="Proteomes" id="UP000006728">
    <property type="component" value="Chromosome"/>
</dbReference>
<organism evidence="1 2">
    <name type="scientific">Saccharopolyspora erythraea (strain ATCC 11635 / DSM 40517 / JCM 4748 / NBRC 13426 / NCIMB 8594 / NRRL 2338)</name>
    <dbReference type="NCBI Taxonomy" id="405948"/>
    <lineage>
        <taxon>Bacteria</taxon>
        <taxon>Bacillati</taxon>
        <taxon>Actinomycetota</taxon>
        <taxon>Actinomycetes</taxon>
        <taxon>Pseudonocardiales</taxon>
        <taxon>Pseudonocardiaceae</taxon>
        <taxon>Saccharopolyspora</taxon>
    </lineage>
</organism>
<reference evidence="1 2" key="1">
    <citation type="journal article" date="2007" name="Nat. Biotechnol.">
        <title>Complete genome sequence of the erythromycin-producing bacterium Saccharopolyspora erythraea NRRL23338.</title>
        <authorList>
            <person name="Oliynyk M."/>
            <person name="Samborskyy M."/>
            <person name="Lester J.B."/>
            <person name="Mironenko T."/>
            <person name="Scott N."/>
            <person name="Dickens S."/>
            <person name="Haydock S.F."/>
            <person name="Leadlay P.F."/>
        </authorList>
    </citation>
    <scope>NUCLEOTIDE SEQUENCE [LARGE SCALE GENOMIC DNA]</scope>
    <source>
        <strain evidence="2">ATCC 11635 / DSM 40517 / JCM 4748 / NBRC 13426 / NCIMB 8594 / NRRL 2338</strain>
    </source>
</reference>
<dbReference type="EMBL" id="AM420293">
    <property type="protein sequence ID" value="CAM05392.1"/>
    <property type="molecule type" value="Genomic_DNA"/>
</dbReference>
<dbReference type="AlphaFoldDB" id="A4FMW7"/>
<dbReference type="eggNOG" id="ENOG502ZJHJ">
    <property type="taxonomic scope" value="Bacteria"/>
</dbReference>
<accession>A4FMW7</accession>
<dbReference type="RefSeq" id="WP_009944332.1">
    <property type="nucleotide sequence ID" value="NC_009142.1"/>
</dbReference>
<dbReference type="HOGENOM" id="CLU_194616_0_0_11"/>
<proteinExistence type="predicted"/>
<protein>
    <recommendedName>
        <fullName evidence="3">Chaplin domain-containing protein</fullName>
    </recommendedName>
</protein>
<evidence type="ECO:0008006" key="3">
    <source>
        <dbReference type="Google" id="ProtNLM"/>
    </source>
</evidence>
<evidence type="ECO:0000313" key="2">
    <source>
        <dbReference type="Proteomes" id="UP000006728"/>
    </source>
</evidence>
<dbReference type="OrthoDB" id="3699738at2"/>
<name>A4FMW7_SACEN</name>
<evidence type="ECO:0000313" key="1">
    <source>
        <dbReference type="EMBL" id="CAM05392.1"/>
    </source>
</evidence>